<accession>A0A3S9PZU0</accession>
<dbReference type="GO" id="GO:0005829">
    <property type="term" value="C:cytosol"/>
    <property type="evidence" value="ECO:0007669"/>
    <property type="project" value="TreeGrafter"/>
</dbReference>
<dbReference type="GO" id="GO:0006281">
    <property type="term" value="P:DNA repair"/>
    <property type="evidence" value="ECO:0007669"/>
    <property type="project" value="TreeGrafter"/>
</dbReference>
<dbReference type="SFLD" id="SFLDG01129">
    <property type="entry name" value="C1.5:_HAD__Beta-PGM__Phosphata"/>
    <property type="match status" value="1"/>
</dbReference>
<dbReference type="PANTHER" id="PTHR43434:SF1">
    <property type="entry name" value="PHOSPHOGLYCOLATE PHOSPHATASE"/>
    <property type="match status" value="1"/>
</dbReference>
<name>A0A3S9PZU0_9ACTO</name>
<dbReference type="AlphaFoldDB" id="A0A3S9PZU0"/>
<protein>
    <submittedName>
        <fullName evidence="1">HAD family hydrolase</fullName>
    </submittedName>
</protein>
<evidence type="ECO:0000313" key="1">
    <source>
        <dbReference type="EMBL" id="AZQ77903.1"/>
    </source>
</evidence>
<dbReference type="SUPFAM" id="SSF56784">
    <property type="entry name" value="HAD-like"/>
    <property type="match status" value="1"/>
</dbReference>
<reference evidence="1 2" key="1">
    <citation type="submission" date="2018-12" db="EMBL/GenBank/DDBJ databases">
        <title>Complete genome sequence of Flaviflexus sp. H23T48.</title>
        <authorList>
            <person name="Bae J.-W."/>
            <person name="Lee J.-Y."/>
        </authorList>
    </citation>
    <scope>NUCLEOTIDE SEQUENCE [LARGE SCALE GENOMIC DNA]</scope>
    <source>
        <strain evidence="1 2">H23T48</strain>
    </source>
</reference>
<gene>
    <name evidence="1" type="ORF">EJ997_11715</name>
</gene>
<dbReference type="NCBIfam" id="TIGR01549">
    <property type="entry name" value="HAD-SF-IA-v1"/>
    <property type="match status" value="1"/>
</dbReference>
<sequence length="268" mass="28956">MSLSGLILDFGGVIVQSTKGDGWEEQVADLIEGILHGTDTDTVSPTDADVNATRSPLVTRETIVADVVAGETAVKLLRNAMSRPRFPEEVSHESYVLDFIAADWPDEARELLQPHASEICYSVGINQEIRTLRTGILELLAWCKKTGIPVSIASNALSGQVHRDFLAEHGLSDYFFAEIYSDEAGVRKPNPQLILQAAEAIGIPVDQCWYVGDRIDRDVLCGVRAGVGATVLTPVPGASTRPFTVLAEPTYTFDNPAGLLKHLQGLSS</sequence>
<dbReference type="InterPro" id="IPR023214">
    <property type="entry name" value="HAD_sf"/>
</dbReference>
<organism evidence="1 2">
    <name type="scientific">Flaviflexus ciconiae</name>
    <dbReference type="NCBI Taxonomy" id="2496867"/>
    <lineage>
        <taxon>Bacteria</taxon>
        <taxon>Bacillati</taxon>
        <taxon>Actinomycetota</taxon>
        <taxon>Actinomycetes</taxon>
        <taxon>Actinomycetales</taxon>
        <taxon>Actinomycetaceae</taxon>
        <taxon>Flaviflexus</taxon>
    </lineage>
</organism>
<dbReference type="InterPro" id="IPR050155">
    <property type="entry name" value="HAD-like_hydrolase_sf"/>
</dbReference>
<proteinExistence type="predicted"/>
<dbReference type="SFLD" id="SFLDS00003">
    <property type="entry name" value="Haloacid_Dehalogenase"/>
    <property type="match status" value="1"/>
</dbReference>
<dbReference type="RefSeq" id="WP_126704705.1">
    <property type="nucleotide sequence ID" value="NZ_CP034593.1"/>
</dbReference>
<dbReference type="InterPro" id="IPR006439">
    <property type="entry name" value="HAD-SF_hydro_IA"/>
</dbReference>
<dbReference type="Proteomes" id="UP000280344">
    <property type="component" value="Chromosome"/>
</dbReference>
<dbReference type="KEGG" id="flh:EJ997_11715"/>
<dbReference type="Gene3D" id="3.40.50.1000">
    <property type="entry name" value="HAD superfamily/HAD-like"/>
    <property type="match status" value="1"/>
</dbReference>
<evidence type="ECO:0000313" key="2">
    <source>
        <dbReference type="Proteomes" id="UP000280344"/>
    </source>
</evidence>
<dbReference type="PANTHER" id="PTHR43434">
    <property type="entry name" value="PHOSPHOGLYCOLATE PHOSPHATASE"/>
    <property type="match status" value="1"/>
</dbReference>
<keyword evidence="1" id="KW-0378">Hydrolase</keyword>
<dbReference type="Pfam" id="PF00702">
    <property type="entry name" value="Hydrolase"/>
    <property type="match status" value="1"/>
</dbReference>
<dbReference type="InterPro" id="IPR036412">
    <property type="entry name" value="HAD-like_sf"/>
</dbReference>
<keyword evidence="2" id="KW-1185">Reference proteome</keyword>
<dbReference type="OrthoDB" id="4954868at2"/>
<dbReference type="GO" id="GO:0008967">
    <property type="term" value="F:phosphoglycolate phosphatase activity"/>
    <property type="evidence" value="ECO:0007669"/>
    <property type="project" value="TreeGrafter"/>
</dbReference>
<dbReference type="EMBL" id="CP034593">
    <property type="protein sequence ID" value="AZQ77903.1"/>
    <property type="molecule type" value="Genomic_DNA"/>
</dbReference>